<dbReference type="EMBL" id="BAABJE010000001">
    <property type="protein sequence ID" value="GAA4784298.1"/>
    <property type="molecule type" value="Genomic_DNA"/>
</dbReference>
<sequence length="119" mass="12758">MSPNDAAASGMNGDIRQLQQSLVKQHQSLSTLLGNTINPTDAQALLLEMQEVNFRVMVSGSLLFKQTTAAMDTRIEGVLAASADLDAALKSLTRVNDIVRATSQFLGQVDKVLDAIKLT</sequence>
<reference evidence="2" key="1">
    <citation type="journal article" date="2019" name="Int. J. Syst. Evol. Microbiol.">
        <title>The Global Catalogue of Microorganisms (GCM) 10K type strain sequencing project: providing services to taxonomists for standard genome sequencing and annotation.</title>
        <authorList>
            <consortium name="The Broad Institute Genomics Platform"/>
            <consortium name="The Broad Institute Genome Sequencing Center for Infectious Disease"/>
            <person name="Wu L."/>
            <person name="Ma J."/>
        </authorList>
    </citation>
    <scope>NUCLEOTIDE SEQUENCE [LARGE SCALE GENOMIC DNA]</scope>
    <source>
        <strain evidence="2">JCM 18204</strain>
    </source>
</reference>
<evidence type="ECO:0000313" key="1">
    <source>
        <dbReference type="EMBL" id="GAA4784298.1"/>
    </source>
</evidence>
<name>A0ABP9AR58_9GAMM</name>
<dbReference type="RefSeq" id="WP_345301801.1">
    <property type="nucleotide sequence ID" value="NZ_BAABJE010000001.1"/>
</dbReference>
<keyword evidence="2" id="KW-1185">Reference proteome</keyword>
<accession>A0ABP9AR58</accession>
<evidence type="ECO:0000313" key="2">
    <source>
        <dbReference type="Proteomes" id="UP001499959"/>
    </source>
</evidence>
<comment type="caution">
    <text evidence="1">The sequence shown here is derived from an EMBL/GenBank/DDBJ whole genome shotgun (WGS) entry which is preliminary data.</text>
</comment>
<proteinExistence type="predicted"/>
<gene>
    <name evidence="1" type="ORF">GCM10023307_06270</name>
</gene>
<dbReference type="Proteomes" id="UP001499959">
    <property type="component" value="Unassembled WGS sequence"/>
</dbReference>
<protein>
    <submittedName>
        <fullName evidence="1">Uncharacterized protein</fullName>
    </submittedName>
</protein>
<organism evidence="1 2">
    <name type="scientific">Lysobacter hankyongensis</name>
    <dbReference type="NCBI Taxonomy" id="1176535"/>
    <lineage>
        <taxon>Bacteria</taxon>
        <taxon>Pseudomonadati</taxon>
        <taxon>Pseudomonadota</taxon>
        <taxon>Gammaproteobacteria</taxon>
        <taxon>Lysobacterales</taxon>
        <taxon>Lysobacteraceae</taxon>
        <taxon>Lysobacter</taxon>
    </lineage>
</organism>